<accession>A0A7J7QVT3</accession>
<proteinExistence type="predicted"/>
<dbReference type="AlphaFoldDB" id="A0A7J7QVT3"/>
<dbReference type="EMBL" id="JABWUV010000049">
    <property type="protein sequence ID" value="KAF6268034.1"/>
    <property type="molecule type" value="Genomic_DNA"/>
</dbReference>
<feature type="region of interest" description="Disordered" evidence="1">
    <location>
        <begin position="1"/>
        <end position="34"/>
    </location>
</feature>
<evidence type="ECO:0000313" key="2">
    <source>
        <dbReference type="EMBL" id="KAF6268034.1"/>
    </source>
</evidence>
<evidence type="ECO:0000256" key="1">
    <source>
        <dbReference type="SAM" id="MobiDB-lite"/>
    </source>
</evidence>
<keyword evidence="3" id="KW-1185">Reference proteome</keyword>
<feature type="compositionally biased region" description="Polar residues" evidence="1">
    <location>
        <begin position="1"/>
        <end position="19"/>
    </location>
</feature>
<feature type="region of interest" description="Disordered" evidence="1">
    <location>
        <begin position="90"/>
        <end position="123"/>
    </location>
</feature>
<sequence length="123" mass="12715">MSLTSPSWVPQGSSASISQGPRWRDSSGQDLAVGTAPGASLALLWPHKLPALVPGTDPAAQMPACPAPCLVPQPLSSLSECLRAQWARVGRRPAGRPAGARGPRSPLSPRTRGAAPHSKNQSL</sequence>
<feature type="compositionally biased region" description="Low complexity" evidence="1">
    <location>
        <begin position="95"/>
        <end position="105"/>
    </location>
</feature>
<name>A0A7J7QVT3_MYOMY</name>
<comment type="caution">
    <text evidence="2">The sequence shown here is derived from an EMBL/GenBank/DDBJ whole genome shotgun (WGS) entry which is preliminary data.</text>
</comment>
<protein>
    <submittedName>
        <fullName evidence="2">Uncharacterized protein</fullName>
    </submittedName>
</protein>
<organism evidence="2 3">
    <name type="scientific">Myotis myotis</name>
    <name type="common">Greater mouse-eared bat</name>
    <name type="synonym">Vespertilio myotis</name>
    <dbReference type="NCBI Taxonomy" id="51298"/>
    <lineage>
        <taxon>Eukaryota</taxon>
        <taxon>Metazoa</taxon>
        <taxon>Chordata</taxon>
        <taxon>Craniata</taxon>
        <taxon>Vertebrata</taxon>
        <taxon>Euteleostomi</taxon>
        <taxon>Mammalia</taxon>
        <taxon>Eutheria</taxon>
        <taxon>Laurasiatheria</taxon>
        <taxon>Chiroptera</taxon>
        <taxon>Yangochiroptera</taxon>
        <taxon>Vespertilionidae</taxon>
        <taxon>Myotis</taxon>
    </lineage>
</organism>
<evidence type="ECO:0000313" key="3">
    <source>
        <dbReference type="Proteomes" id="UP000527355"/>
    </source>
</evidence>
<gene>
    <name evidence="2" type="ORF">mMyoMyo1_011299</name>
</gene>
<reference evidence="2 3" key="1">
    <citation type="journal article" date="2020" name="Nature">
        <title>Six reference-quality genomes reveal evolution of bat adaptations.</title>
        <authorList>
            <person name="Jebb D."/>
            <person name="Huang Z."/>
            <person name="Pippel M."/>
            <person name="Hughes G.M."/>
            <person name="Lavrichenko K."/>
            <person name="Devanna P."/>
            <person name="Winkler S."/>
            <person name="Jermiin L.S."/>
            <person name="Skirmuntt E.C."/>
            <person name="Katzourakis A."/>
            <person name="Burkitt-Gray L."/>
            <person name="Ray D.A."/>
            <person name="Sullivan K.A.M."/>
            <person name="Roscito J.G."/>
            <person name="Kirilenko B.M."/>
            <person name="Davalos L.M."/>
            <person name="Corthals A.P."/>
            <person name="Power M.L."/>
            <person name="Jones G."/>
            <person name="Ransome R.D."/>
            <person name="Dechmann D.K.N."/>
            <person name="Locatelli A.G."/>
            <person name="Puechmaille S.J."/>
            <person name="Fedrigo O."/>
            <person name="Jarvis E.D."/>
            <person name="Hiller M."/>
            <person name="Vernes S.C."/>
            <person name="Myers E.W."/>
            <person name="Teeling E.C."/>
        </authorList>
    </citation>
    <scope>NUCLEOTIDE SEQUENCE [LARGE SCALE GENOMIC DNA]</scope>
    <source>
        <strain evidence="2">MMyoMyo1</strain>
        <tissue evidence="2">Flight muscle</tissue>
    </source>
</reference>
<dbReference type="Proteomes" id="UP000527355">
    <property type="component" value="Unassembled WGS sequence"/>
</dbReference>